<dbReference type="Pfam" id="PF01975">
    <property type="entry name" value="SurE"/>
    <property type="match status" value="1"/>
</dbReference>
<organism evidence="6 7">
    <name type="scientific">Musa troglodytarum</name>
    <name type="common">fe'i banana</name>
    <dbReference type="NCBI Taxonomy" id="320322"/>
    <lineage>
        <taxon>Eukaryota</taxon>
        <taxon>Viridiplantae</taxon>
        <taxon>Streptophyta</taxon>
        <taxon>Embryophyta</taxon>
        <taxon>Tracheophyta</taxon>
        <taxon>Spermatophyta</taxon>
        <taxon>Magnoliopsida</taxon>
        <taxon>Liliopsida</taxon>
        <taxon>Zingiberales</taxon>
        <taxon>Musaceae</taxon>
        <taxon>Musa</taxon>
    </lineage>
</organism>
<dbReference type="PANTHER" id="PTHR30457:SF5">
    <property type="entry name" value="OS01G0709400 PROTEIN"/>
    <property type="match status" value="1"/>
</dbReference>
<dbReference type="InterPro" id="IPR002828">
    <property type="entry name" value="SurE-like_Pase/nucleotidase"/>
</dbReference>
<feature type="compositionally biased region" description="Low complexity" evidence="4">
    <location>
        <begin position="52"/>
        <end position="67"/>
    </location>
</feature>
<protein>
    <submittedName>
        <fullName evidence="6">Survival protein SurE</fullName>
    </submittedName>
</protein>
<dbReference type="GO" id="GO:0046872">
    <property type="term" value="F:metal ion binding"/>
    <property type="evidence" value="ECO:0007669"/>
    <property type="project" value="UniProtKB-KW"/>
</dbReference>
<keyword evidence="7" id="KW-1185">Reference proteome</keyword>
<dbReference type="Proteomes" id="UP001055439">
    <property type="component" value="Chromosome 1"/>
</dbReference>
<evidence type="ECO:0000256" key="3">
    <source>
        <dbReference type="ARBA" id="ARBA00022801"/>
    </source>
</evidence>
<dbReference type="HAMAP" id="MF_00060">
    <property type="entry name" value="SurE"/>
    <property type="match status" value="1"/>
</dbReference>
<feature type="region of interest" description="Disordered" evidence="4">
    <location>
        <begin position="22"/>
        <end position="68"/>
    </location>
</feature>
<keyword evidence="2" id="KW-0479">Metal-binding</keyword>
<dbReference type="EMBL" id="CP097502">
    <property type="protein sequence ID" value="URD76101.1"/>
    <property type="molecule type" value="Genomic_DNA"/>
</dbReference>
<evidence type="ECO:0000256" key="4">
    <source>
        <dbReference type="SAM" id="MobiDB-lite"/>
    </source>
</evidence>
<dbReference type="SUPFAM" id="SSF64167">
    <property type="entry name" value="SurE-like"/>
    <property type="match status" value="1"/>
</dbReference>
<dbReference type="Gene3D" id="3.40.1210.10">
    <property type="entry name" value="Survival protein SurE-like phosphatase/nucleotidase"/>
    <property type="match status" value="1"/>
</dbReference>
<name>A0A9E7EFT5_9LILI</name>
<evidence type="ECO:0000259" key="5">
    <source>
        <dbReference type="Pfam" id="PF01975"/>
    </source>
</evidence>
<evidence type="ECO:0000256" key="2">
    <source>
        <dbReference type="ARBA" id="ARBA00022723"/>
    </source>
</evidence>
<reference evidence="6" key="1">
    <citation type="submission" date="2022-05" db="EMBL/GenBank/DDBJ databases">
        <title>The Musa troglodytarum L. genome provides insights into the mechanism of non-climacteric behaviour and enrichment of carotenoids.</title>
        <authorList>
            <person name="Wang J."/>
        </authorList>
    </citation>
    <scope>NUCLEOTIDE SEQUENCE</scope>
    <source>
        <tissue evidence="6">Leaf</tissue>
    </source>
</reference>
<dbReference type="InterPro" id="IPR036523">
    <property type="entry name" value="SurE-like_sf"/>
</dbReference>
<feature type="compositionally biased region" description="Basic and acidic residues" evidence="4">
    <location>
        <begin position="37"/>
        <end position="50"/>
    </location>
</feature>
<dbReference type="InterPro" id="IPR030048">
    <property type="entry name" value="SurE"/>
</dbReference>
<comment type="similarity">
    <text evidence="1">Belongs to the SurE nucleotidase family.</text>
</comment>
<feature type="domain" description="Survival protein SurE-like phosphatase/nucleotidase" evidence="5">
    <location>
        <begin position="74"/>
        <end position="254"/>
    </location>
</feature>
<dbReference type="AlphaFoldDB" id="A0A9E7EFT5"/>
<dbReference type="OrthoDB" id="202825at2759"/>
<dbReference type="PANTHER" id="PTHR30457">
    <property type="entry name" value="5'-NUCLEOTIDASE SURE"/>
    <property type="match status" value="1"/>
</dbReference>
<keyword evidence="3" id="KW-0378">Hydrolase</keyword>
<sequence length="431" mass="45539">MTDPESKKNNHLPPNLVANLQNVLAGRRAGGGNGDGGKVDSKPAAEEDPRVPSSSSAPAADAAAAADGSKKPVVLVTNADGIGSPGLTFLVEALVREGQSDVHVCAPDSDKSVSGHSITLRQTVAATSADIKGATAFEISGSPADCVSLALSGALFSWSKPTLVISGINKGSNCGHHAFYSGAVAGAREALVCGVPSLVISLNWKKDKSQESDFKDAVDVCLPLINAAIGDIEKGTFPRNCLLNIEIPTAPSANQGFVKRISWIEGCSLCVQSKLVDFVLGSGFKLTRQSLWRYTSSWQAVSANRHPATGQFMSMQQSLGIQLAQLGRDASAAGAARRIGAQKKIVEIESVAAAGKSEQREVLKKYFRLEFLEKEQEAMDDDFDFRALEEGFVTVTPLYLELQVEPEIQALASDWFAAVLKGVEEAPEADV</sequence>
<gene>
    <name evidence="6" type="ORF">MUK42_25552</name>
</gene>
<dbReference type="GO" id="GO:0008252">
    <property type="term" value="F:nucleotidase activity"/>
    <property type="evidence" value="ECO:0007669"/>
    <property type="project" value="InterPro"/>
</dbReference>
<evidence type="ECO:0000313" key="7">
    <source>
        <dbReference type="Proteomes" id="UP001055439"/>
    </source>
</evidence>
<evidence type="ECO:0000256" key="1">
    <source>
        <dbReference type="ARBA" id="ARBA00011062"/>
    </source>
</evidence>
<proteinExistence type="inferred from homology"/>
<evidence type="ECO:0000313" key="6">
    <source>
        <dbReference type="EMBL" id="URD76101.1"/>
    </source>
</evidence>
<accession>A0A9E7EFT5</accession>